<dbReference type="VEuPathDB" id="FungiDB:JI435_095420"/>
<dbReference type="AlphaFoldDB" id="A0A7U2EPC9"/>
<dbReference type="Pfam" id="PF01965">
    <property type="entry name" value="DJ-1_PfpI"/>
    <property type="match status" value="1"/>
</dbReference>
<dbReference type="Proteomes" id="UP000663193">
    <property type="component" value="Chromosome 1"/>
</dbReference>
<evidence type="ECO:0000259" key="1">
    <source>
        <dbReference type="Pfam" id="PF01965"/>
    </source>
</evidence>
<protein>
    <recommendedName>
        <fullName evidence="1">DJ-1/PfpI domain-containing protein</fullName>
    </recommendedName>
</protein>
<dbReference type="EMBL" id="CP069023">
    <property type="protein sequence ID" value="QRC90127.1"/>
    <property type="molecule type" value="Genomic_DNA"/>
</dbReference>
<name>A0A7U2EPC9_PHANO</name>
<dbReference type="SUPFAM" id="SSF52317">
    <property type="entry name" value="Class I glutamine amidotransferase-like"/>
    <property type="match status" value="1"/>
</dbReference>
<dbReference type="Gene3D" id="3.40.50.880">
    <property type="match status" value="1"/>
</dbReference>
<dbReference type="InterPro" id="IPR002818">
    <property type="entry name" value="DJ-1/PfpI"/>
</dbReference>
<evidence type="ECO:0000313" key="2">
    <source>
        <dbReference type="EMBL" id="QRC90127.1"/>
    </source>
</evidence>
<dbReference type="InterPro" id="IPR029062">
    <property type="entry name" value="Class_I_gatase-like"/>
</dbReference>
<keyword evidence="3" id="KW-1185">Reference proteome</keyword>
<gene>
    <name evidence="2" type="ORF">JI435_095420</name>
</gene>
<proteinExistence type="predicted"/>
<dbReference type="CDD" id="cd03139">
    <property type="entry name" value="GATase1_PfpI_2"/>
    <property type="match status" value="1"/>
</dbReference>
<evidence type="ECO:0000313" key="3">
    <source>
        <dbReference type="Proteomes" id="UP000663193"/>
    </source>
</evidence>
<sequence length="217" mass="23528">MSSPLPTKIGIILFPGFQLLDAAGPLDAFSLLSQQHPLEISILGATISPISTAHAMQSSGACIVPTHTFAQARELGLDVLVLPGGLGTRTEENVREVVEFVKSLGPEGVRWMLTVCTGSEVLARTGWLDGRRATTNKRAFNEVKAKHPAVQWVPKARWVVDGNIWTSSGISAGIDLAFAWIADVFGEDIAQFVADRSEYERNVNANDDRFAERWGAV</sequence>
<reference evidence="3" key="1">
    <citation type="journal article" date="2021" name="BMC Genomics">
        <title>Chromosome-level genome assembly and manually-curated proteome of model necrotroph Parastagonospora nodorum Sn15 reveals a genome-wide trove of candidate effector homologs, and redundancy of virulence-related functions within an accessory chromosome.</title>
        <authorList>
            <person name="Bertazzoni S."/>
            <person name="Jones D.A.B."/>
            <person name="Phan H.T."/>
            <person name="Tan K.-C."/>
            <person name="Hane J.K."/>
        </authorList>
    </citation>
    <scope>NUCLEOTIDE SEQUENCE [LARGE SCALE GENOMIC DNA]</scope>
    <source>
        <strain evidence="3">SN15 / ATCC MYA-4574 / FGSC 10173)</strain>
    </source>
</reference>
<dbReference type="PANTHER" id="PTHR43130">
    <property type="entry name" value="ARAC-FAMILY TRANSCRIPTIONAL REGULATOR"/>
    <property type="match status" value="1"/>
</dbReference>
<organism evidence="2 3">
    <name type="scientific">Phaeosphaeria nodorum (strain SN15 / ATCC MYA-4574 / FGSC 10173)</name>
    <name type="common">Glume blotch fungus</name>
    <name type="synonym">Parastagonospora nodorum</name>
    <dbReference type="NCBI Taxonomy" id="321614"/>
    <lineage>
        <taxon>Eukaryota</taxon>
        <taxon>Fungi</taxon>
        <taxon>Dikarya</taxon>
        <taxon>Ascomycota</taxon>
        <taxon>Pezizomycotina</taxon>
        <taxon>Dothideomycetes</taxon>
        <taxon>Pleosporomycetidae</taxon>
        <taxon>Pleosporales</taxon>
        <taxon>Pleosporineae</taxon>
        <taxon>Phaeosphaeriaceae</taxon>
        <taxon>Parastagonospora</taxon>
    </lineage>
</organism>
<dbReference type="PANTHER" id="PTHR43130:SF15">
    <property type="entry name" value="THIJ_PFPI FAMILY PROTEIN (AFU_ORTHOLOGUE AFUA_5G14240)"/>
    <property type="match status" value="1"/>
</dbReference>
<feature type="domain" description="DJ-1/PfpI" evidence="1">
    <location>
        <begin position="8"/>
        <end position="181"/>
    </location>
</feature>
<accession>A0A7U2EPC9</accession>
<dbReference type="InterPro" id="IPR052158">
    <property type="entry name" value="INH-QAR"/>
</dbReference>
<dbReference type="OrthoDB" id="543156at2759"/>